<organism evidence="1 2">
    <name type="scientific">Taklimakanibacter albus</name>
    <dbReference type="NCBI Taxonomy" id="2800327"/>
    <lineage>
        <taxon>Bacteria</taxon>
        <taxon>Pseudomonadati</taxon>
        <taxon>Pseudomonadota</taxon>
        <taxon>Alphaproteobacteria</taxon>
        <taxon>Hyphomicrobiales</taxon>
        <taxon>Aestuariivirgaceae</taxon>
        <taxon>Taklimakanibacter</taxon>
    </lineage>
</organism>
<dbReference type="EMBL" id="JAENHL010000007">
    <property type="protein sequence ID" value="MBK1867412.1"/>
    <property type="molecule type" value="Genomic_DNA"/>
</dbReference>
<sequence length="158" mass="17631">MTMKRRVFLLGAFSLAGCASQKLLPDDYSGATALIKDSYIRRKQKSWLGGEYNGIEIFAVAQVDGKYLTNASHMTEGGYSTPVTTKGFERRVPTKPIKVLLERYYVIRREAEMPSDLGNKTVTFTPVAGETYVVRGESVGSNYNFNLWIETEGGKRVT</sequence>
<dbReference type="Proteomes" id="UP000616151">
    <property type="component" value="Unassembled WGS sequence"/>
</dbReference>
<keyword evidence="2" id="KW-1185">Reference proteome</keyword>
<evidence type="ECO:0000313" key="2">
    <source>
        <dbReference type="Proteomes" id="UP000616151"/>
    </source>
</evidence>
<gene>
    <name evidence="1" type="ORF">JHL16_13735</name>
</gene>
<proteinExistence type="predicted"/>
<reference evidence="1" key="1">
    <citation type="submission" date="2021-01" db="EMBL/GenBank/DDBJ databases">
        <authorList>
            <person name="Sun Q."/>
        </authorList>
    </citation>
    <scope>NUCLEOTIDE SEQUENCE</scope>
    <source>
        <strain evidence="1">YIM B02566</strain>
    </source>
</reference>
<evidence type="ECO:0000313" key="1">
    <source>
        <dbReference type="EMBL" id="MBK1867412.1"/>
    </source>
</evidence>
<accession>A0ACC5R468</accession>
<comment type="caution">
    <text evidence="1">The sequence shown here is derived from an EMBL/GenBank/DDBJ whole genome shotgun (WGS) entry which is preliminary data.</text>
</comment>
<protein>
    <submittedName>
        <fullName evidence="1">Uncharacterized protein</fullName>
    </submittedName>
</protein>
<name>A0ACC5R468_9HYPH</name>